<dbReference type="EMBL" id="CAATGF010000009">
    <property type="protein sequence ID" value="VNP39880.1"/>
    <property type="molecule type" value="Genomic_DNA"/>
</dbReference>
<reference evidence="3" key="1">
    <citation type="submission" date="2019-04" db="EMBL/GenBank/DDBJ databases">
        <authorList>
            <consortium name="Pathogen Informatics"/>
        </authorList>
    </citation>
    <scope>NUCLEOTIDE SEQUENCE</scope>
    <source>
        <strain evidence="3">GPSC58</strain>
    </source>
</reference>
<name>A0A4J1RZ69_STREE</name>
<dbReference type="Pfam" id="PF01381">
    <property type="entry name" value="HTH_3"/>
    <property type="match status" value="1"/>
</dbReference>
<gene>
    <name evidence="3" type="primary">rggD_1</name>
    <name evidence="4" type="synonym">rggD_2</name>
    <name evidence="6" type="ORF">SAMEA2627245_01557</name>
    <name evidence="2" type="ORF">SAMEA3172907_01241</name>
    <name evidence="3" type="ORF">SAMEA3172908_01392</name>
    <name evidence="5" type="ORF">SAMEA3309548_01592</name>
    <name evidence="4" type="ORF">SAMEA3381410_01811</name>
</gene>
<evidence type="ECO:0000313" key="6">
    <source>
        <dbReference type="EMBL" id="VNQ71051.1"/>
    </source>
</evidence>
<organism evidence="3">
    <name type="scientific">Streptococcus pneumoniae</name>
    <dbReference type="NCBI Taxonomy" id="1313"/>
    <lineage>
        <taxon>Bacteria</taxon>
        <taxon>Bacillati</taxon>
        <taxon>Bacillota</taxon>
        <taxon>Bacilli</taxon>
        <taxon>Lactobacillales</taxon>
        <taxon>Streptococcaceae</taxon>
        <taxon>Streptococcus</taxon>
    </lineage>
</organism>
<evidence type="ECO:0000313" key="5">
    <source>
        <dbReference type="EMBL" id="VNP39880.1"/>
    </source>
</evidence>
<dbReference type="PROSITE" id="PS50943">
    <property type="entry name" value="HTH_CROC1"/>
    <property type="match status" value="1"/>
</dbReference>
<dbReference type="Pfam" id="PF21259">
    <property type="entry name" value="Rgg_C"/>
    <property type="match status" value="1"/>
</dbReference>
<dbReference type="InterPro" id="IPR001387">
    <property type="entry name" value="Cro/C1-type_HTH"/>
</dbReference>
<dbReference type="EMBL" id="CAATII010000008">
    <property type="protein sequence ID" value="VNQ71051.1"/>
    <property type="molecule type" value="Genomic_DNA"/>
</dbReference>
<dbReference type="PANTHER" id="PTHR37038">
    <property type="entry name" value="TRANSCRIPTIONAL REGULATOR-RELATED"/>
    <property type="match status" value="1"/>
</dbReference>
<feature type="domain" description="HTH cro/C1-type" evidence="1">
    <location>
        <begin position="8"/>
        <end position="61"/>
    </location>
</feature>
<dbReference type="GO" id="GO:0003677">
    <property type="term" value="F:DNA binding"/>
    <property type="evidence" value="ECO:0007669"/>
    <property type="project" value="InterPro"/>
</dbReference>
<accession>A0A4J1RZ69</accession>
<dbReference type="EMBL" id="CAATFR010000008">
    <property type="protein sequence ID" value="VNP12773.1"/>
    <property type="molecule type" value="Genomic_DNA"/>
</dbReference>
<evidence type="ECO:0000313" key="4">
    <source>
        <dbReference type="EMBL" id="VNP31648.1"/>
    </source>
</evidence>
<dbReference type="SMART" id="SM00530">
    <property type="entry name" value="HTH_XRE"/>
    <property type="match status" value="1"/>
</dbReference>
<dbReference type="PANTHER" id="PTHR37038:SF12">
    <property type="entry name" value="TRANSCRIPTIONAL REGULATOR"/>
    <property type="match status" value="1"/>
</dbReference>
<evidence type="ECO:0000259" key="1">
    <source>
        <dbReference type="PROSITE" id="PS50943"/>
    </source>
</evidence>
<sequence>MKNYGEAFRYFRKLNGYSLEYAAADSISKSQLSRFERGENEISLSTFFELLSNINVSIENLCNHLEHYKRSERDDFLVNLSPNFYSLNIKGLEVIKNEQQKLFEKSGEKTHKINTIMVQGLLNQLDCNHVVSRDDLNLVYDYLFQKERWESYEITLIGNLYHLFEIDYIYMVGKEILERTHYYEKIGKNRNLVVSACLNFWFCCLENSHLIYADYFEMKLQKLLKDDTKVFEKSTFKFVEGYKIYLTESKESGIKQMDNVIKYFEFIESKSIALYFQKRLNELID</sequence>
<dbReference type="SUPFAM" id="SSF47413">
    <property type="entry name" value="lambda repressor-like DNA-binding domains"/>
    <property type="match status" value="1"/>
</dbReference>
<dbReference type="Gene3D" id="1.10.260.40">
    <property type="entry name" value="lambda repressor-like DNA-binding domains"/>
    <property type="match status" value="1"/>
</dbReference>
<dbReference type="RefSeq" id="WP_130897963.1">
    <property type="nucleotide sequence ID" value="NZ_LR216033.1"/>
</dbReference>
<proteinExistence type="predicted"/>
<dbReference type="InterPro" id="IPR053163">
    <property type="entry name" value="HTH-type_regulator_Rgg"/>
</dbReference>
<dbReference type="InterPro" id="IPR010057">
    <property type="entry name" value="Transcription_activator_Rgg_C"/>
</dbReference>
<evidence type="ECO:0000313" key="3">
    <source>
        <dbReference type="EMBL" id="VNP12773.1"/>
    </source>
</evidence>
<evidence type="ECO:0000313" key="2">
    <source>
        <dbReference type="EMBL" id="VNO76083.1"/>
    </source>
</evidence>
<dbReference type="EMBL" id="CAATFW010000010">
    <property type="protein sequence ID" value="VNP31648.1"/>
    <property type="molecule type" value="Genomic_DNA"/>
</dbReference>
<protein>
    <submittedName>
        <fullName evidence="3">Transcriptional regulators, MutR family</fullName>
    </submittedName>
</protein>
<dbReference type="AlphaFoldDB" id="A0A4J1RZ69"/>
<dbReference type="EMBL" id="CAATFD010000006">
    <property type="protein sequence ID" value="VNO76083.1"/>
    <property type="molecule type" value="Genomic_DNA"/>
</dbReference>
<dbReference type="InterPro" id="IPR010982">
    <property type="entry name" value="Lambda_DNA-bd_dom_sf"/>
</dbReference>
<dbReference type="CDD" id="cd00093">
    <property type="entry name" value="HTH_XRE"/>
    <property type="match status" value="1"/>
</dbReference>
<dbReference type="NCBIfam" id="TIGR01716">
    <property type="entry name" value="RGG_Cterm"/>
    <property type="match status" value="1"/>
</dbReference>